<sequence>MSYTNCLGQLSLFDTPPVVGGVSATCLWEYDPAARTAERPSPQMKRLVPAGEYVVRVGDHPLVLCPTSLKPSEVPEGHRFYHYLVGGRVYSGVFVGVGEVA</sequence>
<dbReference type="Proteomes" id="UP000434475">
    <property type="component" value="Unassembled WGS sequence"/>
</dbReference>
<dbReference type="AlphaFoldDB" id="A0A6I2QYR2"/>
<evidence type="ECO:0000313" key="1">
    <source>
        <dbReference type="EMBL" id="MSB19105.1"/>
    </source>
</evidence>
<accession>A0A6I2QYR2</accession>
<protein>
    <submittedName>
        <fullName evidence="1">Uncharacterized protein</fullName>
    </submittedName>
</protein>
<gene>
    <name evidence="1" type="ORF">GKE97_06180</name>
</gene>
<reference evidence="1 2" key="1">
    <citation type="journal article" date="2019" name="Nat. Med.">
        <title>A library of human gut bacterial isolates paired with longitudinal multiomics data enables mechanistic microbiome research.</title>
        <authorList>
            <person name="Poyet M."/>
            <person name="Groussin M."/>
            <person name="Gibbons S.M."/>
            <person name="Avila-Pacheco J."/>
            <person name="Jiang X."/>
            <person name="Kearney S.M."/>
            <person name="Perrotta A.R."/>
            <person name="Berdy B."/>
            <person name="Zhao S."/>
            <person name="Lieberman T.D."/>
            <person name="Swanson P.K."/>
            <person name="Smith M."/>
            <person name="Roesemann S."/>
            <person name="Alexander J.E."/>
            <person name="Rich S.A."/>
            <person name="Livny J."/>
            <person name="Vlamakis H."/>
            <person name="Clish C."/>
            <person name="Bullock K."/>
            <person name="Deik A."/>
            <person name="Scott J."/>
            <person name="Pierce K.A."/>
            <person name="Xavier R.J."/>
            <person name="Alm E.J."/>
        </authorList>
    </citation>
    <scope>NUCLEOTIDE SEQUENCE [LARGE SCALE GENOMIC DNA]</scope>
    <source>
        <strain evidence="1 2">BIOML-A2</strain>
    </source>
</reference>
<organism evidence="1 2">
    <name type="scientific">Flavonifractor plautii</name>
    <name type="common">Fusobacterium plautii</name>
    <dbReference type="NCBI Taxonomy" id="292800"/>
    <lineage>
        <taxon>Bacteria</taxon>
        <taxon>Bacillati</taxon>
        <taxon>Bacillota</taxon>
        <taxon>Clostridia</taxon>
        <taxon>Eubacteriales</taxon>
        <taxon>Oscillospiraceae</taxon>
        <taxon>Flavonifractor</taxon>
    </lineage>
</organism>
<proteinExistence type="predicted"/>
<comment type="caution">
    <text evidence="1">The sequence shown here is derived from an EMBL/GenBank/DDBJ whole genome shotgun (WGS) entry which is preliminary data.</text>
</comment>
<dbReference type="EMBL" id="WKPR01000004">
    <property type="protein sequence ID" value="MSB19105.1"/>
    <property type="molecule type" value="Genomic_DNA"/>
</dbReference>
<name>A0A6I2QYR2_FLAPL</name>
<dbReference type="RefSeq" id="WP_172697464.1">
    <property type="nucleotide sequence ID" value="NZ_WKPR01000004.1"/>
</dbReference>
<evidence type="ECO:0000313" key="2">
    <source>
        <dbReference type="Proteomes" id="UP000434475"/>
    </source>
</evidence>